<keyword evidence="3" id="KW-1185">Reference proteome</keyword>
<gene>
    <name evidence="2" type="ORF">ABH992_001715</name>
</gene>
<comment type="caution">
    <text evidence="2">The sequence shown here is derived from an EMBL/GenBank/DDBJ whole genome shotgun (WGS) entry which is preliminary data.</text>
</comment>
<feature type="domain" description="Metal binding" evidence="1">
    <location>
        <begin position="94"/>
        <end position="139"/>
    </location>
</feature>
<dbReference type="Pfam" id="PF14455">
    <property type="entry name" value="Metal_CEHH"/>
    <property type="match status" value="1"/>
</dbReference>
<sequence length="145" mass="16160">MHPEASKLIFEEEVGRWPPDLASTRGWIMHEVAYPVIDCEFTRPGRTPLRLKMSFDDWDDQPPSIALLSSAGALLSSLPPNLSNIYNPSAHPITGRPFVCVAGSREFHTHSSHLNEPWSQFRGKPGFGIGDIMTKLWHGWLKGAG</sequence>
<evidence type="ECO:0000313" key="3">
    <source>
        <dbReference type="Proteomes" id="UP001565474"/>
    </source>
</evidence>
<dbReference type="EMBL" id="JBGBZN010000002">
    <property type="protein sequence ID" value="MEY9469316.1"/>
    <property type="molecule type" value="Genomic_DNA"/>
</dbReference>
<protein>
    <recommendedName>
        <fullName evidence="1">Metal binding domain-containing protein</fullName>
    </recommendedName>
</protein>
<dbReference type="Proteomes" id="UP001565474">
    <property type="component" value="Unassembled WGS sequence"/>
</dbReference>
<reference evidence="2 3" key="1">
    <citation type="submission" date="2024-07" db="EMBL/GenBank/DDBJ databases">
        <title>Genomic Encyclopedia of Type Strains, Phase V (KMG-V): Genome sequencing to study the core and pangenomes of soil and plant-associated prokaryotes.</title>
        <authorList>
            <person name="Whitman W."/>
        </authorList>
    </citation>
    <scope>NUCLEOTIDE SEQUENCE [LARGE SCALE GENOMIC DNA]</scope>
    <source>
        <strain evidence="2 3">USDA 222</strain>
    </source>
</reference>
<name>A0ABV4GCB0_9BRAD</name>
<accession>A0ABV4GCB0</accession>
<evidence type="ECO:0000313" key="2">
    <source>
        <dbReference type="EMBL" id="MEY9469316.1"/>
    </source>
</evidence>
<proteinExistence type="predicted"/>
<evidence type="ECO:0000259" key="1">
    <source>
        <dbReference type="Pfam" id="PF14455"/>
    </source>
</evidence>
<organism evidence="2 3">
    <name type="scientific">Bradyrhizobium yuanmingense</name>
    <dbReference type="NCBI Taxonomy" id="108015"/>
    <lineage>
        <taxon>Bacteria</taxon>
        <taxon>Pseudomonadati</taxon>
        <taxon>Pseudomonadota</taxon>
        <taxon>Alphaproteobacteria</taxon>
        <taxon>Hyphomicrobiales</taxon>
        <taxon>Nitrobacteraceae</taxon>
        <taxon>Bradyrhizobium</taxon>
    </lineage>
</organism>
<dbReference type="InterPro" id="IPR025873">
    <property type="entry name" value="Metal-bd_dom_prd"/>
</dbReference>
<dbReference type="RefSeq" id="WP_036043722.1">
    <property type="nucleotide sequence ID" value="NZ_JBGBYD010000002.1"/>
</dbReference>